<accession>A0A7Y6JZ56</accession>
<dbReference type="GeneID" id="301102116"/>
<dbReference type="AlphaFoldDB" id="A0A7Y6JZ56"/>
<dbReference type="RefSeq" id="WP_176107879.1">
    <property type="nucleotide sequence ID" value="NZ_JAALDK010000001.1"/>
</dbReference>
<dbReference type="EMBL" id="JAALDK010000001">
    <property type="protein sequence ID" value="NUY01432.1"/>
    <property type="molecule type" value="Genomic_DNA"/>
</dbReference>
<gene>
    <name evidence="1" type="ORF">G5S42_17415</name>
</gene>
<name>A0A7Y6JZ56_9BURK</name>
<organism evidence="1 2">
    <name type="scientific">Paraburkholderia youngii</name>
    <dbReference type="NCBI Taxonomy" id="2782701"/>
    <lineage>
        <taxon>Bacteria</taxon>
        <taxon>Pseudomonadati</taxon>
        <taxon>Pseudomonadota</taxon>
        <taxon>Betaproteobacteria</taxon>
        <taxon>Burkholderiales</taxon>
        <taxon>Burkholderiaceae</taxon>
        <taxon>Paraburkholderia</taxon>
    </lineage>
</organism>
<evidence type="ECO:0000313" key="2">
    <source>
        <dbReference type="Proteomes" id="UP000594380"/>
    </source>
</evidence>
<evidence type="ECO:0000313" key="1">
    <source>
        <dbReference type="EMBL" id="NUY01432.1"/>
    </source>
</evidence>
<comment type="caution">
    <text evidence="1">The sequence shown here is derived from an EMBL/GenBank/DDBJ whole genome shotgun (WGS) entry which is preliminary data.</text>
</comment>
<proteinExistence type="predicted"/>
<reference evidence="1 2" key="1">
    <citation type="submission" date="2020-02" db="EMBL/GenBank/DDBJ databases">
        <title>Paraburkholderia simonii sp. nov. and Paraburkholderia youngii sp. nov. Brazilian and Mexican Mimosa-associated rhizobia.</title>
        <authorList>
            <person name="Mavima L."/>
            <person name="Beukes C.W."/>
            <person name="Chan W.Y."/>
            <person name="Palmer M."/>
            <person name="De Meyer S.E."/>
            <person name="James E.K."/>
            <person name="Venter S.N."/>
            <person name="Steenkamp E.T."/>
        </authorList>
    </citation>
    <scope>NUCLEOTIDE SEQUENCE [LARGE SCALE GENOMIC DNA]</scope>
    <source>
        <strain evidence="1 2">JPY169</strain>
    </source>
</reference>
<sequence>MDFGAITDAQLDDMRATLKTIVNPAARWVTKGSHREKNFQLVALRDIDEKYRVFVRVSEHNPSVFSAGLVRVFDADRSLVLARYNGGYHPHRNVLERTKVPAICHRHLATQRYIQAGLDPDGFAEPIEGYNTVEGAFEILSRHCGIAGEESAPPEVQRQGDLF</sequence>
<protein>
    <submittedName>
        <fullName evidence="1">Uncharacterized protein</fullName>
    </submittedName>
</protein>
<dbReference type="Proteomes" id="UP000594380">
    <property type="component" value="Unassembled WGS sequence"/>
</dbReference>